<organism evidence="2 3">
    <name type="scientific">Candidatus Iainarchaeum sp</name>
    <dbReference type="NCBI Taxonomy" id="3101447"/>
    <lineage>
        <taxon>Archaea</taxon>
        <taxon>Candidatus Iainarchaeota</taxon>
        <taxon>Candidatus Iainarchaeia</taxon>
        <taxon>Candidatus Iainarchaeales</taxon>
        <taxon>Candidatus Iainarchaeaceae</taxon>
        <taxon>Candidatus Iainarchaeum</taxon>
    </lineage>
</organism>
<evidence type="ECO:0000313" key="2">
    <source>
        <dbReference type="EMBL" id="MBI4210871.1"/>
    </source>
</evidence>
<proteinExistence type="predicted"/>
<dbReference type="GO" id="GO:0003700">
    <property type="term" value="F:DNA-binding transcription factor activity"/>
    <property type="evidence" value="ECO:0007669"/>
    <property type="project" value="InterPro"/>
</dbReference>
<dbReference type="CDD" id="cd00090">
    <property type="entry name" value="HTH_ARSR"/>
    <property type="match status" value="2"/>
</dbReference>
<gene>
    <name evidence="2" type="ORF">HY544_05190</name>
</gene>
<dbReference type="InterPro" id="IPR011991">
    <property type="entry name" value="ArsR-like_HTH"/>
</dbReference>
<dbReference type="InterPro" id="IPR036390">
    <property type="entry name" value="WH_DNA-bd_sf"/>
</dbReference>
<dbReference type="AlphaFoldDB" id="A0A8T3YQ47"/>
<accession>A0A8T3YQ47</accession>
<comment type="caution">
    <text evidence="2">The sequence shown here is derived from an EMBL/GenBank/DDBJ whole genome shotgun (WGS) entry which is preliminary data.</text>
</comment>
<dbReference type="Pfam" id="PF13412">
    <property type="entry name" value="HTH_24"/>
    <property type="match status" value="1"/>
</dbReference>
<dbReference type="PANTHER" id="PTHR36216">
    <property type="entry name" value="TRANSCRIPTIONAL REGULATOR, TRMB"/>
    <property type="match status" value="1"/>
</dbReference>
<evidence type="ECO:0000259" key="1">
    <source>
        <dbReference type="SMART" id="SM00418"/>
    </source>
</evidence>
<dbReference type="InterPro" id="IPR056504">
    <property type="entry name" value="HTH_HVO_0163_N"/>
</dbReference>
<dbReference type="InterPro" id="IPR001845">
    <property type="entry name" value="HTH_ArsR_DNA-bd_dom"/>
</dbReference>
<reference evidence="2" key="1">
    <citation type="submission" date="2020-07" db="EMBL/GenBank/DDBJ databases">
        <title>Huge and variable diversity of episymbiotic CPR bacteria and DPANN archaea in groundwater ecosystems.</title>
        <authorList>
            <person name="He C.Y."/>
            <person name="Keren R."/>
            <person name="Whittaker M."/>
            <person name="Farag I.F."/>
            <person name="Doudna J."/>
            <person name="Cate J.H.D."/>
            <person name="Banfield J.F."/>
        </authorList>
    </citation>
    <scope>NUCLEOTIDE SEQUENCE</scope>
    <source>
        <strain evidence="2">NC_groundwater_1296_Ag_S-0.2um_52_80</strain>
    </source>
</reference>
<dbReference type="InterPro" id="IPR036388">
    <property type="entry name" value="WH-like_DNA-bd_sf"/>
</dbReference>
<dbReference type="EMBL" id="JACQPB010000045">
    <property type="protein sequence ID" value="MBI4210871.1"/>
    <property type="molecule type" value="Genomic_DNA"/>
</dbReference>
<dbReference type="Pfam" id="PF24266">
    <property type="entry name" value="HTH_HVO_0163_N"/>
    <property type="match status" value="1"/>
</dbReference>
<protein>
    <submittedName>
        <fullName evidence="2">Winged helix-turn-helix transcriptional regulator</fullName>
    </submittedName>
</protein>
<feature type="domain" description="HTH arsR-type" evidence="1">
    <location>
        <begin position="78"/>
        <end position="158"/>
    </location>
</feature>
<evidence type="ECO:0000313" key="3">
    <source>
        <dbReference type="Proteomes" id="UP000732298"/>
    </source>
</evidence>
<dbReference type="SMART" id="SM00418">
    <property type="entry name" value="HTH_ARSR"/>
    <property type="match status" value="1"/>
</dbReference>
<dbReference type="Gene3D" id="1.10.10.10">
    <property type="entry name" value="Winged helix-like DNA-binding domain superfamily/Winged helix DNA-binding domain"/>
    <property type="match status" value="2"/>
</dbReference>
<dbReference type="Proteomes" id="UP000732298">
    <property type="component" value="Unassembled WGS sequence"/>
</dbReference>
<dbReference type="PANTHER" id="PTHR36216:SF1">
    <property type="entry name" value="HTH ARSR-TYPE DOMAIN-CONTAINING PROTEIN"/>
    <property type="match status" value="1"/>
</dbReference>
<name>A0A8T3YQ47_9ARCH</name>
<dbReference type="SUPFAM" id="SSF46785">
    <property type="entry name" value="Winged helix' DNA-binding domain"/>
    <property type="match status" value="2"/>
</dbReference>
<sequence>MDDNLEQALQLDVRKKLYNTISRNPGLHFRELQRRVGIATGALQYHLDYLAKKHLVRAEKETKFMRYYLVRQDFRETDLMSLLRQESMRKIIVFLMQRRFANNNAISAGVSLSPSTTSWHLDKLSESGYIERWRRGKRTYYKVVDKDRIASLLVGYRRSFLDEVVNNFVEVWEEM</sequence>